<protein>
    <submittedName>
        <fullName evidence="3">Terminase large subunit</fullName>
    </submittedName>
</protein>
<dbReference type="RefSeq" id="WP_336926143.1">
    <property type="nucleotide sequence ID" value="NZ_JBANRO010000006.1"/>
</dbReference>
<dbReference type="Pfam" id="PF20441">
    <property type="entry name" value="TerL_nuclease"/>
    <property type="match status" value="1"/>
</dbReference>
<dbReference type="InterPro" id="IPR005021">
    <property type="entry name" value="Terminase_largesu-like"/>
</dbReference>
<dbReference type="EMBL" id="JBHRST010000008">
    <property type="protein sequence ID" value="MFC3097367.1"/>
    <property type="molecule type" value="Genomic_DNA"/>
</dbReference>
<dbReference type="Gene3D" id="3.40.50.300">
    <property type="entry name" value="P-loop containing nucleotide triphosphate hydrolases"/>
    <property type="match status" value="1"/>
</dbReference>
<organism evidence="3 4">
    <name type="scientific">Alteraurantiacibacter palmitatis</name>
    <dbReference type="NCBI Taxonomy" id="2054628"/>
    <lineage>
        <taxon>Bacteria</taxon>
        <taxon>Pseudomonadati</taxon>
        <taxon>Pseudomonadota</taxon>
        <taxon>Alphaproteobacteria</taxon>
        <taxon>Sphingomonadales</taxon>
        <taxon>Erythrobacteraceae</taxon>
        <taxon>Alteraurantiacibacter</taxon>
    </lineage>
</organism>
<sequence>MPTRSSGQRADKGPSDPTTEWAEAAVRGDFVVGDLVRHAAERHLRDLKDAPARGYHWRPELAERALKFFPALFTITDGPAAGKPFHLLPYQTFCVGSLMGWVNEAGRWRFRSAWIETGKGQAKSPMMGGLGLYAMGWCGFERSQIYSIAANKDTAFVLFKDAVAMCRAQIPGYDDGESLEARGDVVIRGEGDNAHKIEHPETGSFFLPLAGGEKQSGPRPRMVLADEIHEFATDTQIEIWKAAIAKVAGSAMMVLGTNTPATSQHVGTSFSDTAQAVAKGEVRDDTSFAFVARVDKADRETVFENEACWGKSMPALGITFPVTNIREQVQTAKTRLSTASSVKRLYFGIPTGAADFWIDEEVWAAVQEEIDEEALKGLPCWLSLDLSKKNDLTALTATWRGDAGHIWAKTWYWTTQVGLPDRAKADHAPYEDWVEQGWLTAVPGATIDKTFVAARVAELVAAHDVQELVFDTAQIADFESACDDIGLPVWRFKGPDKPQGEGLKIVAHAQGTKVMFEDRQYCMPRSIERLEDRILQQTITIENSPVTYSCAANAALVEDGMKNRAFDKKRSRGRIDGIVTIAMGVGAADNPKAAAPKSFWETPR</sequence>
<dbReference type="PANTHER" id="PTHR41287">
    <property type="match status" value="1"/>
</dbReference>
<dbReference type="PANTHER" id="PTHR41287:SF1">
    <property type="entry name" value="PROTEIN YMFN"/>
    <property type="match status" value="1"/>
</dbReference>
<dbReference type="InterPro" id="IPR046462">
    <property type="entry name" value="TerL_nuclease"/>
</dbReference>
<dbReference type="Proteomes" id="UP001595456">
    <property type="component" value="Unassembled WGS sequence"/>
</dbReference>
<dbReference type="Pfam" id="PF03354">
    <property type="entry name" value="TerL_ATPase"/>
    <property type="match status" value="1"/>
</dbReference>
<comment type="caution">
    <text evidence="3">The sequence shown here is derived from an EMBL/GenBank/DDBJ whole genome shotgun (WGS) entry which is preliminary data.</text>
</comment>
<evidence type="ECO:0000259" key="2">
    <source>
        <dbReference type="Pfam" id="PF20441"/>
    </source>
</evidence>
<accession>A0ABV7E6X0</accession>
<feature type="domain" description="Terminase large subunit-like endonuclease" evidence="2">
    <location>
        <begin position="281"/>
        <end position="478"/>
    </location>
</feature>
<feature type="domain" description="Terminase large subunit-like ATPase" evidence="1">
    <location>
        <begin position="89"/>
        <end position="259"/>
    </location>
</feature>
<name>A0ABV7E6X0_9SPHN</name>
<evidence type="ECO:0000313" key="3">
    <source>
        <dbReference type="EMBL" id="MFC3097367.1"/>
    </source>
</evidence>
<evidence type="ECO:0000259" key="1">
    <source>
        <dbReference type="Pfam" id="PF03354"/>
    </source>
</evidence>
<gene>
    <name evidence="3" type="ORF">ACFODU_06065</name>
</gene>
<keyword evidence="4" id="KW-1185">Reference proteome</keyword>
<reference evidence="4" key="1">
    <citation type="journal article" date="2019" name="Int. J. Syst. Evol. Microbiol.">
        <title>The Global Catalogue of Microorganisms (GCM) 10K type strain sequencing project: providing services to taxonomists for standard genome sequencing and annotation.</title>
        <authorList>
            <consortium name="The Broad Institute Genomics Platform"/>
            <consortium name="The Broad Institute Genome Sequencing Center for Infectious Disease"/>
            <person name="Wu L."/>
            <person name="Ma J."/>
        </authorList>
    </citation>
    <scope>NUCLEOTIDE SEQUENCE [LARGE SCALE GENOMIC DNA]</scope>
    <source>
        <strain evidence="4">KCTC 52607</strain>
    </source>
</reference>
<dbReference type="InterPro" id="IPR046461">
    <property type="entry name" value="TerL_ATPase"/>
</dbReference>
<dbReference type="InterPro" id="IPR027417">
    <property type="entry name" value="P-loop_NTPase"/>
</dbReference>
<evidence type="ECO:0000313" key="4">
    <source>
        <dbReference type="Proteomes" id="UP001595456"/>
    </source>
</evidence>
<proteinExistence type="predicted"/>